<dbReference type="PANTHER" id="PTHR37153">
    <property type="entry name" value="CHROMOSOME 19 C19ORF81 HOMOLOG"/>
    <property type="match status" value="1"/>
</dbReference>
<dbReference type="PANTHER" id="PTHR37153:SF1">
    <property type="entry name" value="HYPOTHETICAL LOC292874"/>
    <property type="match status" value="1"/>
</dbReference>
<protein>
    <submittedName>
        <fullName evidence="2">Uncharacterized protein LOC111103011</fullName>
    </submittedName>
</protein>
<dbReference type="AlphaFoldDB" id="A0A8B8AM57"/>
<dbReference type="InterPro" id="IPR031746">
    <property type="entry name" value="DUF4732"/>
</dbReference>
<evidence type="ECO:0000313" key="2">
    <source>
        <dbReference type="RefSeq" id="XP_022291698.1"/>
    </source>
</evidence>
<dbReference type="RefSeq" id="XP_022291698.1">
    <property type="nucleotide sequence ID" value="XM_022435990.1"/>
</dbReference>
<dbReference type="OrthoDB" id="6076093at2759"/>
<organism evidence="1 2">
    <name type="scientific">Crassostrea virginica</name>
    <name type="common">Eastern oyster</name>
    <dbReference type="NCBI Taxonomy" id="6565"/>
    <lineage>
        <taxon>Eukaryota</taxon>
        <taxon>Metazoa</taxon>
        <taxon>Spiralia</taxon>
        <taxon>Lophotrochozoa</taxon>
        <taxon>Mollusca</taxon>
        <taxon>Bivalvia</taxon>
        <taxon>Autobranchia</taxon>
        <taxon>Pteriomorphia</taxon>
        <taxon>Ostreida</taxon>
        <taxon>Ostreoidea</taxon>
        <taxon>Ostreidae</taxon>
        <taxon>Crassostrea</taxon>
    </lineage>
</organism>
<sequence length="578" mass="66645">MPTSSQALIILSVDGRLPKKIPRQTFPVTSVPYPLRDYNMTETCMTVENCSDDEAEDVINLLRQGKRLQYPDESESLSKLLRVSSYKGSLTFDPISRLLKWQINTELPPSSRNVYKNRLDDELKFPKIDGRENVKMFQRVNSEEATSTRIENAPGHFNNSILPNTYYGQQNVQLGSAHMLTNYPTLQKMERFSSYPKPKGLMDTNVSKSGEYFCSDRENWYGQIDGNQEECEDKLKRTVSLPSLFKARIDKGVYEKLCSLGFRKSKEMKEEELRNSVSRRQNATEDRIGQKTWDNDNVTGAHDVEYSADKDFRLEDLSLRTDILQPIQENRMAANLAHLFPDNNAYQKYLKEREAFYEKFENYESYASTGVKISSSIPRTNIQNGPSEGFHKLPNIEQPIARQEAVDDISNGDNVLVRDKESKKSLLEEVKEKSNYSKWKKRRLTTVRMRKEMPPPDPLCVCFNLPDNAMCHEDVKTLVEESCGGSISNIHFDPVNVVAMDDDARSRWIVRMRDMKSRDRFLQTGLVIDGERRDVKLLDLVHQEEVDAYKFYELVQRGKIKLSGNDANAKRKKSVKIT</sequence>
<evidence type="ECO:0000313" key="1">
    <source>
        <dbReference type="Proteomes" id="UP000694844"/>
    </source>
</evidence>
<dbReference type="Pfam" id="PF15876">
    <property type="entry name" value="DUF4732"/>
    <property type="match status" value="1"/>
</dbReference>
<proteinExistence type="predicted"/>
<name>A0A8B8AM57_CRAVI</name>
<dbReference type="GeneID" id="111103011"/>
<reference evidence="2" key="1">
    <citation type="submission" date="2025-08" db="UniProtKB">
        <authorList>
            <consortium name="RefSeq"/>
        </authorList>
    </citation>
    <scope>IDENTIFICATION</scope>
    <source>
        <tissue evidence="2">Whole sample</tissue>
    </source>
</reference>
<accession>A0A8B8AM57</accession>
<dbReference type="KEGG" id="cvn:111103011"/>
<dbReference type="Proteomes" id="UP000694844">
    <property type="component" value="Chromosome 7"/>
</dbReference>
<gene>
    <name evidence="2" type="primary">LOC111103011</name>
</gene>
<keyword evidence="1" id="KW-1185">Reference proteome</keyword>